<reference evidence="2" key="1">
    <citation type="journal article" date="2020" name="J Insects Food Feed">
        <title>The yellow mealworm (Tenebrio molitor) genome: a resource for the emerging insects as food and feed industry.</title>
        <authorList>
            <person name="Eriksson T."/>
            <person name="Andere A."/>
            <person name="Kelstrup H."/>
            <person name="Emery V."/>
            <person name="Picard C."/>
        </authorList>
    </citation>
    <scope>NUCLEOTIDE SEQUENCE</scope>
    <source>
        <strain evidence="2">Stoneville</strain>
        <tissue evidence="2">Whole head</tissue>
    </source>
</reference>
<dbReference type="Proteomes" id="UP000719412">
    <property type="component" value="Unassembled WGS sequence"/>
</dbReference>
<sequence length="92" mass="9560">MREFLLVCRLLTREGGVAASKPIATAVVGPGGLAIARPVGTAIAGVAPDQALVPIYAEGYVGGTKPKRYGTPNKTDAASELLNKIISKYHQI</sequence>
<organism evidence="2 3">
    <name type="scientific">Tenebrio molitor</name>
    <name type="common">Yellow mealworm beetle</name>
    <dbReference type="NCBI Taxonomy" id="7067"/>
    <lineage>
        <taxon>Eukaryota</taxon>
        <taxon>Metazoa</taxon>
        <taxon>Ecdysozoa</taxon>
        <taxon>Arthropoda</taxon>
        <taxon>Hexapoda</taxon>
        <taxon>Insecta</taxon>
        <taxon>Pterygota</taxon>
        <taxon>Neoptera</taxon>
        <taxon>Endopterygota</taxon>
        <taxon>Coleoptera</taxon>
        <taxon>Polyphaga</taxon>
        <taxon>Cucujiformia</taxon>
        <taxon>Tenebrionidae</taxon>
        <taxon>Tenebrio</taxon>
    </lineage>
</organism>
<gene>
    <name evidence="2" type="ORF">GEV33_005974</name>
</gene>
<dbReference type="AlphaFoldDB" id="A0A8J6LEG8"/>
<dbReference type="EMBL" id="JABDTM020020882">
    <property type="protein sequence ID" value="KAH0816817.1"/>
    <property type="molecule type" value="Genomic_DNA"/>
</dbReference>
<evidence type="ECO:0000259" key="1">
    <source>
        <dbReference type="Pfam" id="PF15999"/>
    </source>
</evidence>
<feature type="domain" description="DUF4774" evidence="1">
    <location>
        <begin position="14"/>
        <end position="48"/>
    </location>
</feature>
<evidence type="ECO:0000313" key="3">
    <source>
        <dbReference type="Proteomes" id="UP000719412"/>
    </source>
</evidence>
<protein>
    <recommendedName>
        <fullName evidence="1">DUF4774 domain-containing protein</fullName>
    </recommendedName>
</protein>
<comment type="caution">
    <text evidence="2">The sequence shown here is derived from an EMBL/GenBank/DDBJ whole genome shotgun (WGS) entry which is preliminary data.</text>
</comment>
<proteinExistence type="predicted"/>
<accession>A0A8J6LEG8</accession>
<reference evidence="2" key="2">
    <citation type="submission" date="2021-08" db="EMBL/GenBank/DDBJ databases">
        <authorList>
            <person name="Eriksson T."/>
        </authorList>
    </citation>
    <scope>NUCLEOTIDE SEQUENCE</scope>
    <source>
        <strain evidence="2">Stoneville</strain>
        <tissue evidence="2">Whole head</tissue>
    </source>
</reference>
<name>A0A8J6LEG8_TENMO</name>
<keyword evidence="3" id="KW-1185">Reference proteome</keyword>
<dbReference type="Pfam" id="PF15999">
    <property type="entry name" value="DUF4774"/>
    <property type="match status" value="1"/>
</dbReference>
<evidence type="ECO:0000313" key="2">
    <source>
        <dbReference type="EMBL" id="KAH0816817.1"/>
    </source>
</evidence>
<dbReference type="InterPro" id="IPR031942">
    <property type="entry name" value="DUF4774"/>
</dbReference>